<dbReference type="InterPro" id="IPR010626">
    <property type="entry name" value="DUF1217"/>
</dbReference>
<gene>
    <name evidence="1" type="ORF">L2A60_07480</name>
</gene>
<keyword evidence="2" id="KW-1185">Reference proteome</keyword>
<proteinExistence type="predicted"/>
<sequence length="300" mass="31426">MSVSLSGVFSTYASLFTALSLSGNFNISENITSILSAAYAGATAGNVGTSSENPITALQIAQRNQAQDVAAEAKQPQVLRDVAAFTKAVQTATSAKQLLANPAVMKVLLTANGLGPQIGYPALAQQALLSDPNDPTSLANQLATTNTQWLATAQTYDFANKGLSIIQNPKIVSTLANGYAEVLWRQSLDQQTAGLSNALDFVQNAKNFTSTVQILGDPVIRDVVTTALGIPQQIAYQPLAAQEQAITSQFNVASLQDPKFVQSFADRYLTVLQAAAQSNASTSTIANMTSLAVQAQGLVA</sequence>
<dbReference type="Pfam" id="PF06748">
    <property type="entry name" value="DUF1217"/>
    <property type="match status" value="1"/>
</dbReference>
<reference evidence="1 2" key="1">
    <citation type="submission" date="2022-01" db="EMBL/GenBank/DDBJ databases">
        <authorList>
            <person name="Won M."/>
            <person name="Kim S.-J."/>
            <person name="Kwon S.-W."/>
        </authorList>
    </citation>
    <scope>NUCLEOTIDE SEQUENCE [LARGE SCALE GENOMIC DNA]</scope>
    <source>
        <strain evidence="1 2">KCTC 23505</strain>
    </source>
</reference>
<dbReference type="SUPFAM" id="SSF158837">
    <property type="entry name" value="AGR C 984p-like"/>
    <property type="match status" value="1"/>
</dbReference>
<name>A0ABS9DUY8_9PROT</name>
<dbReference type="InterPro" id="IPR023157">
    <property type="entry name" value="AGR-C-984p-like_sf"/>
</dbReference>
<dbReference type="RefSeq" id="WP_235703758.1">
    <property type="nucleotide sequence ID" value="NZ_JAKGBZ010000011.1"/>
</dbReference>
<evidence type="ECO:0000313" key="2">
    <source>
        <dbReference type="Proteomes" id="UP001521209"/>
    </source>
</evidence>
<accession>A0ABS9DUY8</accession>
<organism evidence="1 2">
    <name type="scientific">Acidiphilium iwatense</name>
    <dbReference type="NCBI Taxonomy" id="768198"/>
    <lineage>
        <taxon>Bacteria</taxon>
        <taxon>Pseudomonadati</taxon>
        <taxon>Pseudomonadota</taxon>
        <taxon>Alphaproteobacteria</taxon>
        <taxon>Acetobacterales</taxon>
        <taxon>Acidocellaceae</taxon>
        <taxon>Acidiphilium</taxon>
    </lineage>
</organism>
<dbReference type="Proteomes" id="UP001521209">
    <property type="component" value="Unassembled WGS sequence"/>
</dbReference>
<protein>
    <submittedName>
        <fullName evidence="1">DUF1217 domain-containing protein</fullName>
    </submittedName>
</protein>
<evidence type="ECO:0000313" key="1">
    <source>
        <dbReference type="EMBL" id="MCF3946522.1"/>
    </source>
</evidence>
<dbReference type="Gene3D" id="1.10.3700.10">
    <property type="entry name" value="AGR C 984p-like"/>
    <property type="match status" value="1"/>
</dbReference>
<dbReference type="EMBL" id="JAKGBZ010000011">
    <property type="protein sequence ID" value="MCF3946522.1"/>
    <property type="molecule type" value="Genomic_DNA"/>
</dbReference>
<comment type="caution">
    <text evidence="1">The sequence shown here is derived from an EMBL/GenBank/DDBJ whole genome shotgun (WGS) entry which is preliminary data.</text>
</comment>